<keyword evidence="9 10" id="KW-0472">Membrane</keyword>
<dbReference type="HOGENOM" id="CLU_002360_1_1_2"/>
<dbReference type="InterPro" id="IPR036412">
    <property type="entry name" value="HAD-like_sf"/>
</dbReference>
<dbReference type="NCBIfam" id="TIGR01494">
    <property type="entry name" value="ATPase_P-type"/>
    <property type="match status" value="2"/>
</dbReference>
<dbReference type="SUPFAM" id="SSF81665">
    <property type="entry name" value="Calcium ATPase, transmembrane domain M"/>
    <property type="match status" value="1"/>
</dbReference>
<dbReference type="SUPFAM" id="SSF81660">
    <property type="entry name" value="Metal cation-transporting ATPase, ATP-binding domain N"/>
    <property type="match status" value="1"/>
</dbReference>
<keyword evidence="6" id="KW-0067">ATP-binding</keyword>
<evidence type="ECO:0000259" key="11">
    <source>
        <dbReference type="SMART" id="SM00831"/>
    </source>
</evidence>
<dbReference type="eggNOG" id="arCOG01578">
    <property type="taxonomic scope" value="Archaea"/>
</dbReference>
<dbReference type="SMART" id="SM00831">
    <property type="entry name" value="Cation_ATPase_N"/>
    <property type="match status" value="1"/>
</dbReference>
<dbReference type="GO" id="GO:0005524">
    <property type="term" value="F:ATP binding"/>
    <property type="evidence" value="ECO:0007669"/>
    <property type="project" value="UniProtKB-KW"/>
</dbReference>
<dbReference type="STRING" id="490899.DKAM_0684"/>
<feature type="domain" description="Cation-transporting P-type ATPase N-terminal" evidence="11">
    <location>
        <begin position="7"/>
        <end position="80"/>
    </location>
</feature>
<proteinExistence type="predicted"/>
<keyword evidence="5" id="KW-0547">Nucleotide-binding</keyword>
<dbReference type="PRINTS" id="PR00119">
    <property type="entry name" value="CATATPASE"/>
</dbReference>
<keyword evidence="2" id="KW-1003">Cell membrane</keyword>
<evidence type="ECO:0000313" key="13">
    <source>
        <dbReference type="Proteomes" id="UP000006903"/>
    </source>
</evidence>
<evidence type="ECO:0000313" key="12">
    <source>
        <dbReference type="EMBL" id="ACL11010.1"/>
    </source>
</evidence>
<dbReference type="Gene3D" id="1.20.1110.10">
    <property type="entry name" value="Calcium-transporting ATPase, transmembrane domain"/>
    <property type="match status" value="2"/>
</dbReference>
<dbReference type="Proteomes" id="UP000006903">
    <property type="component" value="Chromosome"/>
</dbReference>
<dbReference type="SUPFAM" id="SSF56784">
    <property type="entry name" value="HAD-like"/>
    <property type="match status" value="1"/>
</dbReference>
<reference evidence="12 13" key="1">
    <citation type="journal article" date="2009" name="J. Bacteriol.">
        <title>Complete genome sequence of the anaerobic, protein-degrading hyperthermophilic crenarchaeon Desulfurococcus kamchatkensis.</title>
        <authorList>
            <person name="Ravin N.V."/>
            <person name="Mardanov A.V."/>
            <person name="Beletsky A.V."/>
            <person name="Kublanov I.V."/>
            <person name="Kolganova T.V."/>
            <person name="Lebedinsky A.V."/>
            <person name="Chernyh N.A."/>
            <person name="Bonch-Osmolovskaya E.A."/>
            <person name="Skryabin K.G."/>
        </authorList>
    </citation>
    <scope>NUCLEOTIDE SEQUENCE [LARGE SCALE GENOMIC DNA]</scope>
    <source>
        <strain evidence="13">DSM 18924 / JCM 16383 / VKM B-2413 / 1221n</strain>
    </source>
</reference>
<feature type="transmembrane region" description="Helical" evidence="10">
    <location>
        <begin position="249"/>
        <end position="266"/>
    </location>
</feature>
<dbReference type="InterPro" id="IPR004014">
    <property type="entry name" value="ATPase_P-typ_cation-transptr_N"/>
</dbReference>
<name>B8D4H9_DESA1</name>
<dbReference type="EMBL" id="CP001140">
    <property type="protein sequence ID" value="ACL11010.1"/>
    <property type="molecule type" value="Genomic_DNA"/>
</dbReference>
<dbReference type="GO" id="GO:1902600">
    <property type="term" value="P:proton transmembrane transport"/>
    <property type="evidence" value="ECO:0007669"/>
    <property type="project" value="TreeGrafter"/>
</dbReference>
<evidence type="ECO:0000256" key="9">
    <source>
        <dbReference type="ARBA" id="ARBA00023136"/>
    </source>
</evidence>
<dbReference type="InterPro" id="IPR023298">
    <property type="entry name" value="ATPase_P-typ_TM_dom_sf"/>
</dbReference>
<dbReference type="InterPro" id="IPR059000">
    <property type="entry name" value="ATPase_P-type_domA"/>
</dbReference>
<sequence length="894" mass="97627">MMSADKSWHSRDINSVVKELETDLTNGLSSSEALERLARYGANMIPVKKKSVFKMFLSQFTNFLILILIVGAVISMALGELLDSIAIIAIVILMGFMGFIQEYRSEKTLEALKKLVTPIARVLRDGEVKEVESTGIVPGDVILLREGDIVPADARLVEAEMLEIDESPLTGESVPVEKDPDEILQPDTPVSDRVNMVFMGTHVVKGRGKAVVVATGASTELGKIAAQLTSSEEEKTPLEEELDYFGKRIGVALLLISLIVFAVMVFKEEASLLEAFMLAVSLAVAAIPEGLPAIATAVLAIGARKMAEKKALVRRLAAVETLGSVNVILSDKTGTITKGEMTVKKLMAAGVEYEVEGVGYEPRGEVKPLNGGSNKPIFLAKLLAAHISPDVSLTMENNTWVIKGSPTEGAALVLAYKVLGEKGVREAVGEFPIVKTIPFDRFRKRKTTIHRFNNKYIAISSGAPDLLLEVSRSIAVGNDEELLTEERRKELLKYIESMASNGFRTYGVAIRVLDNIDLENAEPGDIERDMVFYSIMGIIDSPREGVREAVETARKAGIKVIMVTGDHKLTAMAVGRMIGLNASDDEVLEGKTLDSMSDEELLKVVDKIKIFARVTPEHKARIARLLKAKGYRIAMTGDGVNDAPALKIADIGVAMGIRGTEVAKEASQMILLDDSFVTIIDAIKEGRVIYENIKKTINYLLSCNMGEIAVVFGASLAGMPPPLEPIHLLWINVTTDAFPAIALGMEPPEPGILEKPPRSSKDRLITMRKMLYYVVMGSLLGGLALLLYSIFEPTSRILAETVVFTTIAISEFGRALVSRSENLNIWKLKPNKWLAPALLASLVLQLIIVYTPLNRFFNTVPLTLEAWMYIAIVPLVIFITDEVRKLLGIKLSPT</sequence>
<keyword evidence="3 10" id="KW-0812">Transmembrane</keyword>
<dbReference type="InterPro" id="IPR050510">
    <property type="entry name" value="Cation_transp_ATPase_P-type"/>
</dbReference>
<evidence type="ECO:0000256" key="10">
    <source>
        <dbReference type="SAM" id="Phobius"/>
    </source>
</evidence>
<feature type="transmembrane region" description="Helical" evidence="10">
    <location>
        <begin position="278"/>
        <end position="301"/>
    </location>
</feature>
<feature type="transmembrane region" description="Helical" evidence="10">
    <location>
        <begin position="833"/>
        <end position="853"/>
    </location>
</feature>
<dbReference type="Pfam" id="PF13246">
    <property type="entry name" value="Cation_ATPase"/>
    <property type="match status" value="1"/>
</dbReference>
<evidence type="ECO:0000256" key="5">
    <source>
        <dbReference type="ARBA" id="ARBA00022741"/>
    </source>
</evidence>
<evidence type="ECO:0000256" key="1">
    <source>
        <dbReference type="ARBA" id="ARBA00004651"/>
    </source>
</evidence>
<keyword evidence="4" id="KW-0479">Metal-binding</keyword>
<dbReference type="InterPro" id="IPR023214">
    <property type="entry name" value="HAD_sf"/>
</dbReference>
<feature type="transmembrane region" description="Helical" evidence="10">
    <location>
        <begin position="770"/>
        <end position="791"/>
    </location>
</feature>
<dbReference type="GO" id="GO:0046872">
    <property type="term" value="F:metal ion binding"/>
    <property type="evidence" value="ECO:0007669"/>
    <property type="project" value="UniProtKB-KW"/>
</dbReference>
<dbReference type="SFLD" id="SFLDS00003">
    <property type="entry name" value="Haloacid_Dehalogenase"/>
    <property type="match status" value="1"/>
</dbReference>
<dbReference type="Pfam" id="PF00689">
    <property type="entry name" value="Cation_ATPase_C"/>
    <property type="match status" value="1"/>
</dbReference>
<comment type="subcellular location">
    <subcellularLocation>
        <location evidence="1">Cell membrane</location>
        <topology evidence="1">Multi-pass membrane protein</topology>
    </subcellularLocation>
</comment>
<dbReference type="GO" id="GO:0030007">
    <property type="term" value="P:intracellular potassium ion homeostasis"/>
    <property type="evidence" value="ECO:0007669"/>
    <property type="project" value="TreeGrafter"/>
</dbReference>
<organism evidence="12 13">
    <name type="scientific">Desulfurococcus amylolyticus (strain DSM 18924 / JCM 16383 / VKM B-2413 / 1221n)</name>
    <name type="common">Desulfurococcus kamchatkensis</name>
    <dbReference type="NCBI Taxonomy" id="490899"/>
    <lineage>
        <taxon>Archaea</taxon>
        <taxon>Thermoproteota</taxon>
        <taxon>Thermoprotei</taxon>
        <taxon>Desulfurococcales</taxon>
        <taxon>Desulfurococcaceae</taxon>
        <taxon>Desulfurococcus</taxon>
    </lineage>
</organism>
<dbReference type="GO" id="GO:0036376">
    <property type="term" value="P:sodium ion export across plasma membrane"/>
    <property type="evidence" value="ECO:0007669"/>
    <property type="project" value="TreeGrafter"/>
</dbReference>
<dbReference type="GO" id="GO:0005886">
    <property type="term" value="C:plasma membrane"/>
    <property type="evidence" value="ECO:0007669"/>
    <property type="project" value="UniProtKB-SubCell"/>
</dbReference>
<dbReference type="Pfam" id="PF00122">
    <property type="entry name" value="E1-E2_ATPase"/>
    <property type="match status" value="1"/>
</dbReference>
<dbReference type="InterPro" id="IPR044492">
    <property type="entry name" value="P_typ_ATPase_HD_dom"/>
</dbReference>
<feature type="transmembrane region" description="Helical" evidence="10">
    <location>
        <begin position="56"/>
        <end position="78"/>
    </location>
</feature>
<dbReference type="InterPro" id="IPR001757">
    <property type="entry name" value="P_typ_ATPase"/>
</dbReference>
<dbReference type="PANTHER" id="PTHR43294:SF21">
    <property type="entry name" value="CATION TRANSPORTING ATPASE"/>
    <property type="match status" value="1"/>
</dbReference>
<dbReference type="InterPro" id="IPR008250">
    <property type="entry name" value="ATPase_P-typ_transduc_dom_A_sf"/>
</dbReference>
<dbReference type="SFLD" id="SFLDF00027">
    <property type="entry name" value="p-type_atpase"/>
    <property type="match status" value="1"/>
</dbReference>
<feature type="transmembrane region" description="Helical" evidence="10">
    <location>
        <begin position="84"/>
        <end position="100"/>
    </location>
</feature>
<keyword evidence="7" id="KW-1278">Translocase</keyword>
<evidence type="ECO:0000256" key="3">
    <source>
        <dbReference type="ARBA" id="ARBA00022692"/>
    </source>
</evidence>
<accession>B8D4H9</accession>
<evidence type="ECO:0000256" key="2">
    <source>
        <dbReference type="ARBA" id="ARBA00022475"/>
    </source>
</evidence>
<evidence type="ECO:0000256" key="8">
    <source>
        <dbReference type="ARBA" id="ARBA00022989"/>
    </source>
</evidence>
<gene>
    <name evidence="12" type="ordered locus">DKAM_0684</name>
</gene>
<dbReference type="Pfam" id="PF00690">
    <property type="entry name" value="Cation_ATPase_N"/>
    <property type="match status" value="1"/>
</dbReference>
<dbReference type="InterPro" id="IPR018303">
    <property type="entry name" value="ATPase_P-typ_P_site"/>
</dbReference>
<dbReference type="SFLD" id="SFLDG00002">
    <property type="entry name" value="C1.7:_P-type_atpase_like"/>
    <property type="match status" value="1"/>
</dbReference>
<dbReference type="GO" id="GO:0005391">
    <property type="term" value="F:P-type sodium:potassium-exchanging transporter activity"/>
    <property type="evidence" value="ECO:0007669"/>
    <property type="project" value="TreeGrafter"/>
</dbReference>
<protein>
    <submittedName>
        <fullName evidence="12">Cation transport ATPase</fullName>
    </submittedName>
</protein>
<dbReference type="InterPro" id="IPR006068">
    <property type="entry name" value="ATPase_P-typ_cation-transptr_C"/>
</dbReference>
<feature type="transmembrane region" description="Helical" evidence="10">
    <location>
        <begin position="859"/>
        <end position="880"/>
    </location>
</feature>
<dbReference type="SUPFAM" id="SSF81653">
    <property type="entry name" value="Calcium ATPase, transduction domain A"/>
    <property type="match status" value="1"/>
</dbReference>
<evidence type="ECO:0000256" key="7">
    <source>
        <dbReference type="ARBA" id="ARBA00022967"/>
    </source>
</evidence>
<dbReference type="Gene3D" id="2.70.150.10">
    <property type="entry name" value="Calcium-transporting ATPase, cytoplasmic transduction domain A"/>
    <property type="match status" value="1"/>
</dbReference>
<dbReference type="PANTHER" id="PTHR43294">
    <property type="entry name" value="SODIUM/POTASSIUM-TRANSPORTING ATPASE SUBUNIT ALPHA"/>
    <property type="match status" value="1"/>
</dbReference>
<dbReference type="PRINTS" id="PR00120">
    <property type="entry name" value="HATPASE"/>
</dbReference>
<dbReference type="KEGG" id="dka:DKAM_0684"/>
<dbReference type="Gene3D" id="3.40.1110.10">
    <property type="entry name" value="Calcium-transporting ATPase, cytoplasmic domain N"/>
    <property type="match status" value="1"/>
</dbReference>
<evidence type="ECO:0000256" key="4">
    <source>
        <dbReference type="ARBA" id="ARBA00022723"/>
    </source>
</evidence>
<dbReference type="GO" id="GO:1990573">
    <property type="term" value="P:potassium ion import across plasma membrane"/>
    <property type="evidence" value="ECO:0007669"/>
    <property type="project" value="TreeGrafter"/>
</dbReference>
<dbReference type="Gene3D" id="3.40.50.1000">
    <property type="entry name" value="HAD superfamily/HAD-like"/>
    <property type="match status" value="1"/>
</dbReference>
<dbReference type="InterPro" id="IPR023299">
    <property type="entry name" value="ATPase_P-typ_cyto_dom_N"/>
</dbReference>
<dbReference type="GO" id="GO:0016887">
    <property type="term" value="F:ATP hydrolysis activity"/>
    <property type="evidence" value="ECO:0007669"/>
    <property type="project" value="InterPro"/>
</dbReference>
<dbReference type="PROSITE" id="PS00154">
    <property type="entry name" value="ATPASE_E1_E2"/>
    <property type="match status" value="1"/>
</dbReference>
<keyword evidence="8 10" id="KW-1133">Transmembrane helix</keyword>
<evidence type="ECO:0000256" key="6">
    <source>
        <dbReference type="ARBA" id="ARBA00022840"/>
    </source>
</evidence>
<dbReference type="AlphaFoldDB" id="B8D4H9"/>
<dbReference type="FunFam" id="2.70.150.10:FF:000016">
    <property type="entry name" value="Calcium-transporting P-type ATPase putative"/>
    <property type="match status" value="1"/>
</dbReference>
<dbReference type="GO" id="GO:0006883">
    <property type="term" value="P:intracellular sodium ion homeostasis"/>
    <property type="evidence" value="ECO:0007669"/>
    <property type="project" value="TreeGrafter"/>
</dbReference>